<dbReference type="Pfam" id="PF12844">
    <property type="entry name" value="HTH_19"/>
    <property type="match status" value="1"/>
</dbReference>
<keyword evidence="6" id="KW-1185">Reference proteome</keyword>
<keyword evidence="2" id="KW-0238">DNA-binding</keyword>
<evidence type="ECO:0000313" key="6">
    <source>
        <dbReference type="Proteomes" id="UP000306808"/>
    </source>
</evidence>
<dbReference type="SUPFAM" id="SSF47413">
    <property type="entry name" value="lambda repressor-like DNA-binding domains"/>
    <property type="match status" value="1"/>
</dbReference>
<dbReference type="PANTHER" id="PTHR40661">
    <property type="match status" value="1"/>
</dbReference>
<dbReference type="CDD" id="cd06529">
    <property type="entry name" value="S24_LexA-like"/>
    <property type="match status" value="1"/>
</dbReference>
<dbReference type="PROSITE" id="PS50943">
    <property type="entry name" value="HTH_CROC1"/>
    <property type="match status" value="1"/>
</dbReference>
<dbReference type="SUPFAM" id="SSF51306">
    <property type="entry name" value="LexA/Signal peptidase"/>
    <property type="match status" value="1"/>
</dbReference>
<keyword evidence="3" id="KW-0804">Transcription</keyword>
<dbReference type="SMART" id="SM00530">
    <property type="entry name" value="HTH_XRE"/>
    <property type="match status" value="1"/>
</dbReference>
<dbReference type="RefSeq" id="WP_136899756.1">
    <property type="nucleotide sequence ID" value="NZ_SUME01000001.1"/>
</dbReference>
<accession>A0A4U0P8S5</accession>
<dbReference type="Proteomes" id="UP000306808">
    <property type="component" value="Unassembled WGS sequence"/>
</dbReference>
<evidence type="ECO:0000256" key="2">
    <source>
        <dbReference type="ARBA" id="ARBA00023125"/>
    </source>
</evidence>
<reference evidence="5 6" key="1">
    <citation type="submission" date="2019-04" db="EMBL/GenBank/DDBJ databases">
        <title>Sphingobacterium olei sp. nov., isolated from oil-contaminated soil.</title>
        <authorList>
            <person name="Liu B."/>
        </authorList>
    </citation>
    <scope>NUCLEOTIDE SEQUENCE [LARGE SCALE GENOMIC DNA]</scope>
    <source>
        <strain evidence="5 6">HAL-9</strain>
    </source>
</reference>
<comment type="caution">
    <text evidence="5">The sequence shown here is derived from an EMBL/GenBank/DDBJ whole genome shotgun (WGS) entry which is preliminary data.</text>
</comment>
<dbReference type="Gene3D" id="2.10.109.10">
    <property type="entry name" value="Umud Fragment, subunit A"/>
    <property type="match status" value="1"/>
</dbReference>
<dbReference type="OrthoDB" id="3831186at2"/>
<name>A0A4U0P8S5_9SPHI</name>
<dbReference type="InterPro" id="IPR036286">
    <property type="entry name" value="LexA/Signal_pep-like_sf"/>
</dbReference>
<keyword evidence="1" id="KW-0805">Transcription regulation</keyword>
<evidence type="ECO:0000313" key="5">
    <source>
        <dbReference type="EMBL" id="TJZ63212.1"/>
    </source>
</evidence>
<organism evidence="5 6">
    <name type="scientific">Sphingobacterium olei</name>
    <dbReference type="NCBI Taxonomy" id="2571155"/>
    <lineage>
        <taxon>Bacteria</taxon>
        <taxon>Pseudomonadati</taxon>
        <taxon>Bacteroidota</taxon>
        <taxon>Sphingobacteriia</taxon>
        <taxon>Sphingobacteriales</taxon>
        <taxon>Sphingobacteriaceae</taxon>
        <taxon>Sphingobacterium</taxon>
    </lineage>
</organism>
<dbReference type="InterPro" id="IPR010982">
    <property type="entry name" value="Lambda_DNA-bd_dom_sf"/>
</dbReference>
<dbReference type="PANTHER" id="PTHR40661:SF1">
    <property type="entry name" value="HTH CRO_C1-TYPE DOMAIN-CONTAINING PROTEIN"/>
    <property type="match status" value="1"/>
</dbReference>
<protein>
    <submittedName>
        <fullName evidence="5">LexA family transcriptional regulator</fullName>
    </submittedName>
</protein>
<dbReference type="CDD" id="cd00093">
    <property type="entry name" value="HTH_XRE"/>
    <property type="match status" value="1"/>
</dbReference>
<dbReference type="Pfam" id="PF00717">
    <property type="entry name" value="Peptidase_S24"/>
    <property type="match status" value="1"/>
</dbReference>
<dbReference type="InterPro" id="IPR015927">
    <property type="entry name" value="Peptidase_S24_S26A/B/C"/>
</dbReference>
<proteinExistence type="predicted"/>
<evidence type="ECO:0000256" key="3">
    <source>
        <dbReference type="ARBA" id="ARBA00023163"/>
    </source>
</evidence>
<dbReference type="InterPro" id="IPR001387">
    <property type="entry name" value="Cro/C1-type_HTH"/>
</dbReference>
<feature type="domain" description="HTH cro/C1-type" evidence="4">
    <location>
        <begin position="12"/>
        <end position="67"/>
    </location>
</feature>
<dbReference type="EMBL" id="SUME01000001">
    <property type="protein sequence ID" value="TJZ63212.1"/>
    <property type="molecule type" value="Genomic_DNA"/>
</dbReference>
<sequence>MEDAKLFFNTNLRFLRNRKKFSQEYQAQLLGFTRSKYTALENGKTENPPLLDLIKISDFFKVPLDSLLKVDLSHWSEFDLRKMETGAKEYISGNNLRVLSITVTSDNKENMEYVPIKAKAGYAAGHTDPDYLATLPKFSLPNLPEGATYRMFPTSGDSMLPIPEGSDIVASYVQDWTTLKSNSLCIVILKGEQDFVFKQVSLLEDGKIRLTSLNSNYPPFIVPVDEVLELWQYVRHQTDSVPEPETDLQEIKQLLIDMQKHISKSSMV</sequence>
<dbReference type="Gene3D" id="1.10.260.40">
    <property type="entry name" value="lambda repressor-like DNA-binding domains"/>
    <property type="match status" value="1"/>
</dbReference>
<dbReference type="GO" id="GO:0003677">
    <property type="term" value="F:DNA binding"/>
    <property type="evidence" value="ECO:0007669"/>
    <property type="project" value="UniProtKB-KW"/>
</dbReference>
<evidence type="ECO:0000259" key="4">
    <source>
        <dbReference type="PROSITE" id="PS50943"/>
    </source>
</evidence>
<evidence type="ECO:0000256" key="1">
    <source>
        <dbReference type="ARBA" id="ARBA00023015"/>
    </source>
</evidence>
<dbReference type="InterPro" id="IPR039418">
    <property type="entry name" value="LexA-like"/>
</dbReference>
<gene>
    <name evidence="5" type="ORF">FAZ15_02670</name>
</gene>
<dbReference type="AlphaFoldDB" id="A0A4U0P8S5"/>